<dbReference type="PROSITE" id="PS50966">
    <property type="entry name" value="ZF_SWIM"/>
    <property type="match status" value="1"/>
</dbReference>
<dbReference type="InterPro" id="IPR019080">
    <property type="entry name" value="YqaJ_viral_recombinase"/>
</dbReference>
<organism evidence="3 4">
    <name type="scientific">Porites evermanni</name>
    <dbReference type="NCBI Taxonomy" id="104178"/>
    <lineage>
        <taxon>Eukaryota</taxon>
        <taxon>Metazoa</taxon>
        <taxon>Cnidaria</taxon>
        <taxon>Anthozoa</taxon>
        <taxon>Hexacorallia</taxon>
        <taxon>Scleractinia</taxon>
        <taxon>Fungiina</taxon>
        <taxon>Poritidae</taxon>
        <taxon>Porites</taxon>
    </lineage>
</organism>
<gene>
    <name evidence="3" type="ORF">PEVE_00003097</name>
</gene>
<evidence type="ECO:0000259" key="2">
    <source>
        <dbReference type="PROSITE" id="PS50966"/>
    </source>
</evidence>
<dbReference type="Gene3D" id="3.90.320.10">
    <property type="match status" value="1"/>
</dbReference>
<dbReference type="PANTHER" id="PTHR46609">
    <property type="entry name" value="EXONUCLEASE, PHAGE-TYPE/RECB, C-TERMINAL DOMAIN-CONTAINING PROTEIN"/>
    <property type="match status" value="1"/>
</dbReference>
<dbReference type="SUPFAM" id="SSF52980">
    <property type="entry name" value="Restriction endonuclease-like"/>
    <property type="match status" value="1"/>
</dbReference>
<evidence type="ECO:0000256" key="1">
    <source>
        <dbReference type="PROSITE-ProRule" id="PRU00325"/>
    </source>
</evidence>
<evidence type="ECO:0000313" key="4">
    <source>
        <dbReference type="Proteomes" id="UP001159427"/>
    </source>
</evidence>
<name>A0ABN8Q8Q4_9CNID</name>
<dbReference type="InterPro" id="IPR051703">
    <property type="entry name" value="NF-kappa-B_Signaling_Reg"/>
</dbReference>
<proteinExistence type="predicted"/>
<dbReference type="EMBL" id="CALNXI010001183">
    <property type="protein sequence ID" value="CAH3159047.1"/>
    <property type="molecule type" value="Genomic_DNA"/>
</dbReference>
<keyword evidence="1" id="KW-0479">Metal-binding</keyword>
<dbReference type="Proteomes" id="UP001159427">
    <property type="component" value="Unassembled WGS sequence"/>
</dbReference>
<accession>A0ABN8Q8Q4</accession>
<keyword evidence="1" id="KW-0863">Zinc-finger</keyword>
<evidence type="ECO:0000313" key="3">
    <source>
        <dbReference type="EMBL" id="CAH3159047.1"/>
    </source>
</evidence>
<comment type="caution">
    <text evidence="3">The sequence shown here is derived from an EMBL/GenBank/DDBJ whole genome shotgun (WGS) entry which is preliminary data.</text>
</comment>
<dbReference type="InterPro" id="IPR011604">
    <property type="entry name" value="PDDEXK-like_dom_sf"/>
</dbReference>
<keyword evidence="1" id="KW-0862">Zinc</keyword>
<reference evidence="3 4" key="1">
    <citation type="submission" date="2022-05" db="EMBL/GenBank/DDBJ databases">
        <authorList>
            <consortium name="Genoscope - CEA"/>
            <person name="William W."/>
        </authorList>
    </citation>
    <scope>NUCLEOTIDE SEQUENCE [LARGE SCALE GENOMIC DNA]</scope>
</reference>
<sequence>MATLSIASLLSFFSDEKKSIKKGENHFNSDHVEAFSYQQGVLRGEVHASMKKKVYKVTVNGLSRNFPMFSNNTAFIDRKQAYNFAYLLIYLDDQQEIKSTECECPRGAFKCSHAAALFIHGIHNLSRTDVECQWRKRKSTTTLSNQAVSELFPPSKRYCALSRNPTQADRFALYEDLKEYEKFTGLCWLLSPEPPVANKLPMPSIEEIIFSDEFLQARGSQEQLDCLVRCSKLDEHKIARISQLTVGQRDNPAWHLARRGRLTASNFGSVLKAKRVTPSLVKRLLGEYDLSRVKAVQWGVNNEKEAIKAFTLKTGKIVKDTGIWFDSSGILGASPDGIVDDETVLESKCPYTERNLTIEEALNSTSFCLKKSESGQGYALRKDHVYWDQVQGQMYLSRRKFCFFVVWTTKDVAILKIERDDTWAANIPRLIKFYYDYIFPKIVEGEL</sequence>
<dbReference type="Pfam" id="PF09588">
    <property type="entry name" value="YqaJ"/>
    <property type="match status" value="1"/>
</dbReference>
<keyword evidence="4" id="KW-1185">Reference proteome</keyword>
<dbReference type="CDD" id="cd22343">
    <property type="entry name" value="PDDEXK_lambda_exonuclease-like"/>
    <property type="match status" value="1"/>
</dbReference>
<dbReference type="InterPro" id="IPR011335">
    <property type="entry name" value="Restrct_endonuc-II-like"/>
</dbReference>
<dbReference type="InterPro" id="IPR007527">
    <property type="entry name" value="Znf_SWIM"/>
</dbReference>
<feature type="domain" description="SWIM-type" evidence="2">
    <location>
        <begin position="87"/>
        <end position="122"/>
    </location>
</feature>
<protein>
    <recommendedName>
        <fullName evidence="2">SWIM-type domain-containing protein</fullName>
    </recommendedName>
</protein>
<dbReference type="PANTHER" id="PTHR46609:SF8">
    <property type="entry name" value="YQAJ VIRAL RECOMBINASE DOMAIN-CONTAINING PROTEIN"/>
    <property type="match status" value="1"/>
</dbReference>